<proteinExistence type="predicted"/>
<dbReference type="PANTHER" id="PTHR43611">
    <property type="entry name" value="ALPHA-D-GLUCOSE 1-PHOSPHATE PHOSPHATASE"/>
    <property type="match status" value="1"/>
</dbReference>
<name>A0A1H3JS99_9PSEU</name>
<keyword evidence="1" id="KW-0378">Hydrolase</keyword>
<dbReference type="Gene3D" id="3.40.50.1000">
    <property type="entry name" value="HAD superfamily/HAD-like"/>
    <property type="match status" value="1"/>
</dbReference>
<dbReference type="NCBIfam" id="TIGR01509">
    <property type="entry name" value="HAD-SF-IA-v3"/>
    <property type="match status" value="1"/>
</dbReference>
<dbReference type="GO" id="GO:0016787">
    <property type="term" value="F:hydrolase activity"/>
    <property type="evidence" value="ECO:0007669"/>
    <property type="project" value="UniProtKB-KW"/>
</dbReference>
<evidence type="ECO:0000313" key="1">
    <source>
        <dbReference type="EMBL" id="SDY42469.1"/>
    </source>
</evidence>
<dbReference type="EMBL" id="FNOK01000026">
    <property type="protein sequence ID" value="SDY42469.1"/>
    <property type="molecule type" value="Genomic_DNA"/>
</dbReference>
<dbReference type="AlphaFoldDB" id="A0A1H3JS99"/>
<protein>
    <submittedName>
        <fullName evidence="1">Putative hydrolase of the HAD superfamily</fullName>
    </submittedName>
</protein>
<sequence>MGSMPETEFDAILCDFDGVLRWWDPEIMSGLDRANGLPRGTLAKTAFAPDRLNPAITGAQTDEQWRAAIAADLAEACATPEAARALVAEWSAHAGEVVDEVAELLAAAREHVPVILVSNATTRLESDLDRLGIADLLDEVVNSARVGIAKPDPGIYRFAAARAGVPEARCLFVDDTLQNVEAARGLGMRELHHQNPAQLRAALMSG</sequence>
<accession>A0A1H3JS99</accession>
<dbReference type="SUPFAM" id="SSF56784">
    <property type="entry name" value="HAD-like"/>
    <property type="match status" value="1"/>
</dbReference>
<dbReference type="NCBIfam" id="TIGR01549">
    <property type="entry name" value="HAD-SF-IA-v1"/>
    <property type="match status" value="1"/>
</dbReference>
<dbReference type="InterPro" id="IPR006439">
    <property type="entry name" value="HAD-SF_hydro_IA"/>
</dbReference>
<keyword evidence="2" id="KW-1185">Reference proteome</keyword>
<organism evidence="1 2">
    <name type="scientific">Saccharopolyspora shandongensis</name>
    <dbReference type="NCBI Taxonomy" id="418495"/>
    <lineage>
        <taxon>Bacteria</taxon>
        <taxon>Bacillati</taxon>
        <taxon>Actinomycetota</taxon>
        <taxon>Actinomycetes</taxon>
        <taxon>Pseudonocardiales</taxon>
        <taxon>Pseudonocardiaceae</taxon>
        <taxon>Saccharopolyspora</taxon>
    </lineage>
</organism>
<dbReference type="PANTHER" id="PTHR43611:SF3">
    <property type="entry name" value="FLAVIN MONONUCLEOTIDE HYDROLASE 1, CHLOROPLATIC"/>
    <property type="match status" value="1"/>
</dbReference>
<reference evidence="2" key="1">
    <citation type="submission" date="2016-10" db="EMBL/GenBank/DDBJ databases">
        <authorList>
            <person name="Varghese N."/>
            <person name="Submissions S."/>
        </authorList>
    </citation>
    <scope>NUCLEOTIDE SEQUENCE [LARGE SCALE GENOMIC DNA]</scope>
    <source>
        <strain evidence="2">CGMCC 4.3530</strain>
    </source>
</reference>
<dbReference type="Pfam" id="PF00702">
    <property type="entry name" value="Hydrolase"/>
    <property type="match status" value="1"/>
</dbReference>
<dbReference type="PRINTS" id="PR00413">
    <property type="entry name" value="HADHALOGNASE"/>
</dbReference>
<gene>
    <name evidence="1" type="ORF">SAMN05216215_102687</name>
</gene>
<dbReference type="Proteomes" id="UP000199529">
    <property type="component" value="Unassembled WGS sequence"/>
</dbReference>
<evidence type="ECO:0000313" key="2">
    <source>
        <dbReference type="Proteomes" id="UP000199529"/>
    </source>
</evidence>
<dbReference type="InterPro" id="IPR023214">
    <property type="entry name" value="HAD_sf"/>
</dbReference>
<dbReference type="STRING" id="418495.SAMN05216215_102687"/>
<dbReference type="InterPro" id="IPR036412">
    <property type="entry name" value="HAD-like_sf"/>
</dbReference>